<dbReference type="GO" id="GO:0007283">
    <property type="term" value="P:spermatogenesis"/>
    <property type="evidence" value="ECO:0007669"/>
    <property type="project" value="TreeGrafter"/>
</dbReference>
<evidence type="ECO:0000256" key="3">
    <source>
        <dbReference type="PROSITE-ProRule" id="PRU00339"/>
    </source>
</evidence>
<dbReference type="InterPro" id="IPR019734">
    <property type="entry name" value="TPR_rpt"/>
</dbReference>
<protein>
    <submittedName>
        <fullName evidence="4">Peptidyl-prolyl cis-trans isomerase</fullName>
    </submittedName>
</protein>
<name>A0A0L7L198_OPEBR</name>
<evidence type="ECO:0000313" key="4">
    <source>
        <dbReference type="EMBL" id="KOB69091.1"/>
    </source>
</evidence>
<dbReference type="Proteomes" id="UP000037510">
    <property type="component" value="Unassembled WGS sequence"/>
</dbReference>
<comment type="caution">
    <text evidence="4">The sequence shown here is derived from an EMBL/GenBank/DDBJ whole genome shotgun (WGS) entry which is preliminary data.</text>
</comment>
<dbReference type="GO" id="GO:0034587">
    <property type="term" value="P:piRNA processing"/>
    <property type="evidence" value="ECO:0007669"/>
    <property type="project" value="TreeGrafter"/>
</dbReference>
<proteinExistence type="predicted"/>
<keyword evidence="5" id="KW-1185">Reference proteome</keyword>
<dbReference type="EMBL" id="JTDY01003724">
    <property type="protein sequence ID" value="KOB69091.1"/>
    <property type="molecule type" value="Genomic_DNA"/>
</dbReference>
<reference evidence="4 5" key="1">
    <citation type="journal article" date="2015" name="Genome Biol. Evol.">
        <title>The genome of winter moth (Operophtera brumata) provides a genomic perspective on sexual dimorphism and phenology.</title>
        <authorList>
            <person name="Derks M.F."/>
            <person name="Smit S."/>
            <person name="Salis L."/>
            <person name="Schijlen E."/>
            <person name="Bossers A."/>
            <person name="Mateman C."/>
            <person name="Pijl A.S."/>
            <person name="de Ridder D."/>
            <person name="Groenen M.A."/>
            <person name="Visser M.E."/>
            <person name="Megens H.J."/>
        </authorList>
    </citation>
    <scope>NUCLEOTIDE SEQUENCE [LARGE SCALE GENOMIC DNA]</scope>
    <source>
        <strain evidence="4">WM2013NL</strain>
        <tissue evidence="4">Head and thorax</tissue>
    </source>
</reference>
<dbReference type="GO" id="GO:0051879">
    <property type="term" value="F:Hsp90 protein binding"/>
    <property type="evidence" value="ECO:0007669"/>
    <property type="project" value="TreeGrafter"/>
</dbReference>
<keyword evidence="4" id="KW-0413">Isomerase</keyword>
<dbReference type="SMART" id="SM00028">
    <property type="entry name" value="TPR"/>
    <property type="match status" value="2"/>
</dbReference>
<dbReference type="PROSITE" id="PS50005">
    <property type="entry name" value="TPR"/>
    <property type="match status" value="1"/>
</dbReference>
<evidence type="ECO:0000256" key="2">
    <source>
        <dbReference type="ARBA" id="ARBA00022803"/>
    </source>
</evidence>
<keyword evidence="2 3" id="KW-0802">TPR repeat</keyword>
<dbReference type="GO" id="GO:0016853">
    <property type="term" value="F:isomerase activity"/>
    <property type="evidence" value="ECO:0007669"/>
    <property type="project" value="UniProtKB-KW"/>
</dbReference>
<feature type="repeat" description="TPR" evidence="3">
    <location>
        <begin position="256"/>
        <end position="289"/>
    </location>
</feature>
<dbReference type="Pfam" id="PF07719">
    <property type="entry name" value="TPR_2"/>
    <property type="match status" value="1"/>
</dbReference>
<dbReference type="AlphaFoldDB" id="A0A0L7L198"/>
<dbReference type="STRING" id="104452.A0A0L7L198"/>
<dbReference type="PANTHER" id="PTHR46674">
    <property type="entry name" value="INACTIVE PEPTIDYL-PROLYL CIS-TRANS ISOMERASE FKBP6"/>
    <property type="match status" value="1"/>
</dbReference>
<evidence type="ECO:0000313" key="5">
    <source>
        <dbReference type="Proteomes" id="UP000037510"/>
    </source>
</evidence>
<dbReference type="InterPro" id="IPR042282">
    <property type="entry name" value="FKBP6/shu"/>
</dbReference>
<dbReference type="GO" id="GO:0005737">
    <property type="term" value="C:cytoplasm"/>
    <property type="evidence" value="ECO:0007669"/>
    <property type="project" value="TreeGrafter"/>
</dbReference>
<dbReference type="InterPro" id="IPR011990">
    <property type="entry name" value="TPR-like_helical_dom_sf"/>
</dbReference>
<sequence>MTSQAEFHLDMDFKPTKHGIDLTEYGDLMLDAEDDGDSDADDIFDHVEKRTEEMMLSSPEYLSFEELSAKMVDVPCKPSGSGPVVPPDAEVTIHYAAYWEKAKRIRLGAGRCLPGLEIALCNVRGPAARLLALLMPEVAWGPAGAPPRIRAEPALFVIALYTASDFNELPMAEQTKFETTTRTVQALRSAAREHFQRGRYRRAVAAYQQAVHVLSLSRPDTNLQKKELSNLRLGAPQRVLEMCENVDRIIHIEGHCKALFYKGRALQALGKLPDALACFKAALRLEPNNKEIGTLLADLDRKMKKGAEDELRMWQRAFNAPPREAPYRVDEEFQSGVRALCGDLAARADYSKVRSSACDGGRSTRRRGRSSRVECARCAATSPRAQTTLR</sequence>
<dbReference type="PANTHER" id="PTHR46674:SF1">
    <property type="entry name" value="INACTIVE PEPTIDYL-PROLYL CIS-TRANS ISOMERASE FKBP6"/>
    <property type="match status" value="1"/>
</dbReference>
<dbReference type="SUPFAM" id="SSF48452">
    <property type="entry name" value="TPR-like"/>
    <property type="match status" value="1"/>
</dbReference>
<evidence type="ECO:0000256" key="1">
    <source>
        <dbReference type="ARBA" id="ARBA00022737"/>
    </source>
</evidence>
<gene>
    <name evidence="4" type="ORF">OBRU01_17324</name>
</gene>
<organism evidence="4 5">
    <name type="scientific">Operophtera brumata</name>
    <name type="common">Winter moth</name>
    <name type="synonym">Phalaena brumata</name>
    <dbReference type="NCBI Taxonomy" id="104452"/>
    <lineage>
        <taxon>Eukaryota</taxon>
        <taxon>Metazoa</taxon>
        <taxon>Ecdysozoa</taxon>
        <taxon>Arthropoda</taxon>
        <taxon>Hexapoda</taxon>
        <taxon>Insecta</taxon>
        <taxon>Pterygota</taxon>
        <taxon>Neoptera</taxon>
        <taxon>Endopterygota</taxon>
        <taxon>Lepidoptera</taxon>
        <taxon>Glossata</taxon>
        <taxon>Ditrysia</taxon>
        <taxon>Geometroidea</taxon>
        <taxon>Geometridae</taxon>
        <taxon>Larentiinae</taxon>
        <taxon>Operophtera</taxon>
    </lineage>
</organism>
<accession>A0A0L7L198</accession>
<dbReference type="InterPro" id="IPR013105">
    <property type="entry name" value="TPR_2"/>
</dbReference>
<dbReference type="Gene3D" id="1.25.40.10">
    <property type="entry name" value="Tetratricopeptide repeat domain"/>
    <property type="match status" value="1"/>
</dbReference>
<keyword evidence="1" id="KW-0677">Repeat</keyword>